<accession>A0A5C0SBZ0</accession>
<dbReference type="Gene3D" id="1.10.10.10">
    <property type="entry name" value="Winged helix-like DNA-binding domain superfamily/Winged helix DNA-binding domain"/>
    <property type="match status" value="2"/>
</dbReference>
<dbReference type="AlphaFoldDB" id="A0A5C0SBZ0"/>
<dbReference type="PANTHER" id="PTHR33795">
    <property type="entry name" value="INSERTION ELEMENT IS150 PROTEIN INSJ"/>
    <property type="match status" value="1"/>
</dbReference>
<keyword evidence="2" id="KW-0175">Coiled coil</keyword>
<dbReference type="InterPro" id="IPR055247">
    <property type="entry name" value="InsJ-like_HTH"/>
</dbReference>
<dbReference type="InterPro" id="IPR010921">
    <property type="entry name" value="Trp_repressor/repl_initiator"/>
</dbReference>
<dbReference type="EMBL" id="CP042243">
    <property type="protein sequence ID" value="QEK11206.1"/>
    <property type="molecule type" value="Genomic_DNA"/>
</dbReference>
<reference evidence="4 5" key="1">
    <citation type="submission" date="2019-07" db="EMBL/GenBank/DDBJ databases">
        <title>Complete genome of Crassaminicella thermophila SY095.</title>
        <authorList>
            <person name="Li X."/>
        </authorList>
    </citation>
    <scope>NUCLEOTIDE SEQUENCE [LARGE SCALE GENOMIC DNA]</scope>
    <source>
        <strain evidence="4 5">SY095</strain>
    </source>
</reference>
<dbReference type="Pfam" id="PF13518">
    <property type="entry name" value="HTH_28"/>
    <property type="match status" value="2"/>
</dbReference>
<organism evidence="4 5">
    <name type="scientific">Crassaminicella thermophila</name>
    <dbReference type="NCBI Taxonomy" id="2599308"/>
    <lineage>
        <taxon>Bacteria</taxon>
        <taxon>Bacillati</taxon>
        <taxon>Bacillota</taxon>
        <taxon>Clostridia</taxon>
        <taxon>Eubacteriales</taxon>
        <taxon>Clostridiaceae</taxon>
        <taxon>Crassaminicella</taxon>
    </lineage>
</organism>
<evidence type="ECO:0000256" key="2">
    <source>
        <dbReference type="SAM" id="Coils"/>
    </source>
</evidence>
<dbReference type="GO" id="GO:0043565">
    <property type="term" value="F:sequence-specific DNA binding"/>
    <property type="evidence" value="ECO:0007669"/>
    <property type="project" value="InterPro"/>
</dbReference>
<gene>
    <name evidence="4" type="ORF">FQB35_01830</name>
</gene>
<dbReference type="OrthoDB" id="9797531at2"/>
<sequence length="227" mass="26690">MGRKGKIDYELKIKAVEEYLNNVGSQTSIASKYGVTRNSFRQWIVNYQSMGKEALMNKSHNNFYSKEFKITVIKAYLEGDSSIYDIAKKFKIPSHTTVLKWIIKYNGHEELKSSGIGEDKVMANGRKTNFNERIEIVKHCIEHQNSYNKTADKYKVSYHQVYSWTKKYEESGVEALKDKRGKQKNANELSEIEKLRALNKLLEAQNKRQQMEIDFLKKLEEIERRRF</sequence>
<dbReference type="RefSeq" id="WP_148808279.1">
    <property type="nucleotide sequence ID" value="NZ_CP042243.1"/>
</dbReference>
<dbReference type="SUPFAM" id="SSF48295">
    <property type="entry name" value="TrpR-like"/>
    <property type="match status" value="3"/>
</dbReference>
<keyword evidence="5" id="KW-1185">Reference proteome</keyword>
<evidence type="ECO:0000313" key="5">
    <source>
        <dbReference type="Proteomes" id="UP000324646"/>
    </source>
</evidence>
<dbReference type="InterPro" id="IPR052057">
    <property type="entry name" value="IS150/IS1296_orfA-like"/>
</dbReference>
<feature type="coiled-coil region" evidence="2">
    <location>
        <begin position="185"/>
        <end position="219"/>
    </location>
</feature>
<name>A0A5C0SBZ0_CRATE</name>
<evidence type="ECO:0000256" key="1">
    <source>
        <dbReference type="ARBA" id="ARBA00038232"/>
    </source>
</evidence>
<protein>
    <submittedName>
        <fullName evidence="4">Transposase</fullName>
    </submittedName>
</protein>
<dbReference type="KEGG" id="crs:FQB35_01830"/>
<dbReference type="Proteomes" id="UP000324646">
    <property type="component" value="Chromosome"/>
</dbReference>
<proteinExistence type="inferred from homology"/>
<feature type="domain" description="Insertion element IS150 protein InsJ-like helix-turn-helix" evidence="3">
    <location>
        <begin position="132"/>
        <end position="182"/>
    </location>
</feature>
<comment type="similarity">
    <text evidence="1">Belongs to the IS150/IS1296 orfA family.</text>
</comment>
<dbReference type="PANTHER" id="PTHR33795:SF1">
    <property type="entry name" value="INSERTION ELEMENT IS150 PROTEIN INSJ"/>
    <property type="match status" value="1"/>
</dbReference>
<dbReference type="InterPro" id="IPR036388">
    <property type="entry name" value="WH-like_DNA-bd_sf"/>
</dbReference>
<feature type="domain" description="Insertion element IS150 protein InsJ-like helix-turn-helix" evidence="3">
    <location>
        <begin position="12"/>
        <end position="59"/>
    </location>
</feature>
<evidence type="ECO:0000259" key="3">
    <source>
        <dbReference type="Pfam" id="PF13518"/>
    </source>
</evidence>
<evidence type="ECO:0000313" key="4">
    <source>
        <dbReference type="EMBL" id="QEK11206.1"/>
    </source>
</evidence>